<dbReference type="GO" id="GO:0005737">
    <property type="term" value="C:cytoplasm"/>
    <property type="evidence" value="ECO:0007669"/>
    <property type="project" value="TreeGrafter"/>
</dbReference>
<evidence type="ECO:0000259" key="17">
    <source>
        <dbReference type="PROSITE" id="PS51194"/>
    </source>
</evidence>
<dbReference type="GO" id="GO:0043138">
    <property type="term" value="F:3'-5' DNA helicase activity"/>
    <property type="evidence" value="ECO:0007669"/>
    <property type="project" value="UniProtKB-EC"/>
</dbReference>
<dbReference type="PANTHER" id="PTHR13710:SF105">
    <property type="entry name" value="ATP-DEPENDENT DNA HELICASE Q1"/>
    <property type="match status" value="1"/>
</dbReference>
<dbReference type="InterPro" id="IPR027417">
    <property type="entry name" value="P-loop_NTPase"/>
</dbReference>
<comment type="cofactor">
    <cofactor evidence="1">
        <name>Mg(2+)</name>
        <dbReference type="ChEBI" id="CHEBI:18420"/>
    </cofactor>
</comment>
<dbReference type="Pfam" id="PF09382">
    <property type="entry name" value="RQC"/>
    <property type="match status" value="1"/>
</dbReference>
<protein>
    <recommendedName>
        <fullName evidence="13">ATP-dependent DNA helicase RecQ</fullName>
        <ecNumber evidence="12">5.6.2.4</ecNumber>
    </recommendedName>
    <alternativeName>
        <fullName evidence="14">DNA 3'-5' helicase RecQ</fullName>
    </alternativeName>
</protein>
<keyword evidence="7 18" id="KW-0347">Helicase</keyword>
<dbReference type="SUPFAM" id="SSF46785">
    <property type="entry name" value="Winged helix' DNA-binding domain"/>
    <property type="match status" value="1"/>
</dbReference>
<sequence>MNKNPSQILKEYWGYDGFRPGQAEIVDNVISGKDSLAIMTTGGGKSICFQVPALALDGTCVVISPLISLMKDQVDNLLKRNIPATYINSSLEPQEIFNRVRLTGENAYKLVYMAPERLEDEKMLEALARARISFIAIDEAHCASLWGHDFRIAYSRINDSLQKIESVQNRRIPRAAYTATATERVREDILQTLGMEDPYIQVGNFDRPNIRFHVKEPKSKTEALTELLDHHKGQDTIIYVPTVKLAETLGASLNSRGLNVGVYHGKLTPVQKNSVQDAFIESRLKTIVATNAFGMGVDKPTVRAVIHFNMPQNLENYYQEAGRAGRDGKDSDAYLLYSKKDRVLNEFFIATSYPTIANVIAVRNALFQLVADRVDYMKFETISDFVAEKISAYEVQSIMNILEDQGVIKMKGSEGDYLGVEVSIENIEAPLDLDYLQERRKTTQAALNTMERYCQTKLCKRTAIMKYFGDSHQDNCGTCSSCLEKSLEGQKISKYSDEDLRAALSLIEDTNGQLTTQRYADILVGLQKESLIRRNYDQLNQFGLLKQMTTIKVKRLMEDMIDDQIIHVSKMEGNYKITPKGKELLEGKSQERVISDFGTVKKSNEAGVMKVKQIYDPELYKVILEKRSLLAMKRSYPPHMIFSDRAARKLATIKPLNKESMAQCDISDQRIRMYGDDIIATISGYISLNNIDAPFSDNSNAGKEEAEKSPNLNVEHEGNDVHVVETSSVNGLMTLRAKLAQTFDENEVLIFSENVAKAISEKMPTSIDDLTNCGMTLRRAKKYGKYILQEINKDNKKDSELEI</sequence>
<name>A0A9X0UIM2_VIBME</name>
<evidence type="ECO:0000256" key="14">
    <source>
        <dbReference type="ARBA" id="ARBA00044550"/>
    </source>
</evidence>
<reference evidence="18" key="1">
    <citation type="submission" date="2020-08" db="EMBL/GenBank/DDBJ databases">
        <title>Genome Sequencing and Pan-Genome Analysis of Migratory bird Vibrio Strains, Inner Mongolia.</title>
        <authorList>
            <person name="Zheng L."/>
        </authorList>
    </citation>
    <scope>NUCLEOTIDE SEQUENCE</scope>
    <source>
        <strain evidence="18">M13F</strain>
    </source>
</reference>
<evidence type="ECO:0000256" key="6">
    <source>
        <dbReference type="ARBA" id="ARBA00022801"/>
    </source>
</evidence>
<dbReference type="SMART" id="SM00490">
    <property type="entry name" value="HELICc"/>
    <property type="match status" value="1"/>
</dbReference>
<dbReference type="GO" id="GO:0006281">
    <property type="term" value="P:DNA repair"/>
    <property type="evidence" value="ECO:0007669"/>
    <property type="project" value="InterPro"/>
</dbReference>
<evidence type="ECO:0000256" key="12">
    <source>
        <dbReference type="ARBA" id="ARBA00034808"/>
    </source>
</evidence>
<organism evidence="18 19">
    <name type="scientific">Vibrio metschnikovii</name>
    <dbReference type="NCBI Taxonomy" id="28172"/>
    <lineage>
        <taxon>Bacteria</taxon>
        <taxon>Pseudomonadati</taxon>
        <taxon>Pseudomonadota</taxon>
        <taxon>Gammaproteobacteria</taxon>
        <taxon>Vibrionales</taxon>
        <taxon>Vibrionaceae</taxon>
        <taxon>Vibrio</taxon>
    </lineage>
</organism>
<dbReference type="GO" id="GO:0016787">
    <property type="term" value="F:hydrolase activity"/>
    <property type="evidence" value="ECO:0007669"/>
    <property type="project" value="UniProtKB-KW"/>
</dbReference>
<evidence type="ECO:0000256" key="10">
    <source>
        <dbReference type="ARBA" id="ARBA00023235"/>
    </source>
</evidence>
<feature type="domain" description="Helicase C-terminal" evidence="17">
    <location>
        <begin position="223"/>
        <end position="378"/>
    </location>
</feature>
<comment type="catalytic activity">
    <reaction evidence="11">
        <text>Couples ATP hydrolysis with the unwinding of duplex DNA by translocating in the 3'-5' direction.</text>
        <dbReference type="EC" id="5.6.2.4"/>
    </reaction>
</comment>
<keyword evidence="10" id="KW-0413">Isomerase</keyword>
<dbReference type="Gene3D" id="1.10.150.80">
    <property type="entry name" value="HRDC domain"/>
    <property type="match status" value="2"/>
</dbReference>
<dbReference type="Pfam" id="PF00271">
    <property type="entry name" value="Helicase_C"/>
    <property type="match status" value="1"/>
</dbReference>
<evidence type="ECO:0000256" key="7">
    <source>
        <dbReference type="ARBA" id="ARBA00022806"/>
    </source>
</evidence>
<keyword evidence="6 18" id="KW-0378">Hydrolase</keyword>
<dbReference type="InterPro" id="IPR044876">
    <property type="entry name" value="HRDC_dom_sf"/>
</dbReference>
<dbReference type="GO" id="GO:0003677">
    <property type="term" value="F:DNA binding"/>
    <property type="evidence" value="ECO:0007669"/>
    <property type="project" value="UniProtKB-KW"/>
</dbReference>
<dbReference type="GO" id="GO:0005694">
    <property type="term" value="C:chromosome"/>
    <property type="evidence" value="ECO:0007669"/>
    <property type="project" value="TreeGrafter"/>
</dbReference>
<dbReference type="GO" id="GO:0046872">
    <property type="term" value="F:metal ion binding"/>
    <property type="evidence" value="ECO:0007669"/>
    <property type="project" value="UniProtKB-KW"/>
</dbReference>
<dbReference type="InterPro" id="IPR002121">
    <property type="entry name" value="HRDC_dom"/>
</dbReference>
<dbReference type="InterPro" id="IPR036390">
    <property type="entry name" value="WH_DNA-bd_sf"/>
</dbReference>
<keyword evidence="5" id="KW-0547">Nucleotide-binding</keyword>
<feature type="domain" description="HRDC" evidence="15">
    <location>
        <begin position="613"/>
        <end position="692"/>
    </location>
</feature>
<dbReference type="AlphaFoldDB" id="A0A9X0UIM2"/>
<dbReference type="InterPro" id="IPR004589">
    <property type="entry name" value="DNA_helicase_ATP-dep_RecQ"/>
</dbReference>
<dbReference type="InterPro" id="IPR018982">
    <property type="entry name" value="RQC_domain"/>
</dbReference>
<dbReference type="PANTHER" id="PTHR13710">
    <property type="entry name" value="DNA HELICASE RECQ FAMILY MEMBER"/>
    <property type="match status" value="1"/>
</dbReference>
<keyword evidence="8" id="KW-0067">ATP-binding</keyword>
<evidence type="ECO:0000256" key="9">
    <source>
        <dbReference type="ARBA" id="ARBA00023125"/>
    </source>
</evidence>
<dbReference type="SUPFAM" id="SSF52540">
    <property type="entry name" value="P-loop containing nucleoside triphosphate hydrolases"/>
    <property type="match status" value="1"/>
</dbReference>
<dbReference type="PROSITE" id="PS51194">
    <property type="entry name" value="HELICASE_CTER"/>
    <property type="match status" value="1"/>
</dbReference>
<dbReference type="GO" id="GO:0006260">
    <property type="term" value="P:DNA replication"/>
    <property type="evidence" value="ECO:0007669"/>
    <property type="project" value="InterPro"/>
</dbReference>
<dbReference type="SMART" id="SM00487">
    <property type="entry name" value="DEXDc"/>
    <property type="match status" value="1"/>
</dbReference>
<evidence type="ECO:0000313" key="19">
    <source>
        <dbReference type="Proteomes" id="UP000615796"/>
    </source>
</evidence>
<dbReference type="PROSITE" id="PS51192">
    <property type="entry name" value="HELICASE_ATP_BIND_1"/>
    <property type="match status" value="1"/>
</dbReference>
<dbReference type="Gene3D" id="3.40.50.300">
    <property type="entry name" value="P-loop containing nucleotide triphosphate hydrolases"/>
    <property type="match status" value="2"/>
</dbReference>
<proteinExistence type="inferred from homology"/>
<dbReference type="InterPro" id="IPR001650">
    <property type="entry name" value="Helicase_C-like"/>
</dbReference>
<evidence type="ECO:0000256" key="8">
    <source>
        <dbReference type="ARBA" id="ARBA00022840"/>
    </source>
</evidence>
<evidence type="ECO:0000256" key="1">
    <source>
        <dbReference type="ARBA" id="ARBA00001946"/>
    </source>
</evidence>
<keyword evidence="9" id="KW-0238">DNA-binding</keyword>
<gene>
    <name evidence="18" type="ORF">H8Q88_14025</name>
</gene>
<dbReference type="FunFam" id="3.40.50.300:FF:001389">
    <property type="entry name" value="ATP-dependent DNA helicase RecQ"/>
    <property type="match status" value="1"/>
</dbReference>
<keyword evidence="4" id="KW-0479">Metal-binding</keyword>
<evidence type="ECO:0000313" key="18">
    <source>
        <dbReference type="EMBL" id="MBC5852020.1"/>
    </source>
</evidence>
<evidence type="ECO:0000256" key="11">
    <source>
        <dbReference type="ARBA" id="ARBA00034617"/>
    </source>
</evidence>
<dbReference type="GO" id="GO:0009378">
    <property type="term" value="F:four-way junction helicase activity"/>
    <property type="evidence" value="ECO:0007669"/>
    <property type="project" value="TreeGrafter"/>
</dbReference>
<feature type="domain" description="HRDC" evidence="15">
    <location>
        <begin position="722"/>
        <end position="801"/>
    </location>
</feature>
<dbReference type="InterPro" id="IPR014001">
    <property type="entry name" value="Helicase_ATP-bd"/>
</dbReference>
<dbReference type="PROSITE" id="PS50967">
    <property type="entry name" value="HRDC"/>
    <property type="match status" value="2"/>
</dbReference>
<dbReference type="InterPro" id="IPR032284">
    <property type="entry name" value="RecQ_Zn-bd"/>
</dbReference>
<dbReference type="Pfam" id="PF00270">
    <property type="entry name" value="DEAD"/>
    <property type="match status" value="1"/>
</dbReference>
<dbReference type="SMART" id="SM00341">
    <property type="entry name" value="HRDC"/>
    <property type="match status" value="2"/>
</dbReference>
<accession>A0A9X0UIM2</accession>
<dbReference type="Pfam" id="PF00570">
    <property type="entry name" value="HRDC"/>
    <property type="match status" value="2"/>
</dbReference>
<dbReference type="Gene3D" id="1.10.10.10">
    <property type="entry name" value="Winged helix-like DNA-binding domain superfamily/Winged helix DNA-binding domain"/>
    <property type="match status" value="1"/>
</dbReference>
<dbReference type="RefSeq" id="WP_187026572.1">
    <property type="nucleotide sequence ID" value="NZ_JACRUP010000010.1"/>
</dbReference>
<evidence type="ECO:0000259" key="15">
    <source>
        <dbReference type="PROSITE" id="PS50967"/>
    </source>
</evidence>
<evidence type="ECO:0000256" key="4">
    <source>
        <dbReference type="ARBA" id="ARBA00022723"/>
    </source>
</evidence>
<dbReference type="GO" id="GO:0006310">
    <property type="term" value="P:DNA recombination"/>
    <property type="evidence" value="ECO:0007669"/>
    <property type="project" value="InterPro"/>
</dbReference>
<dbReference type="Pfam" id="PF16124">
    <property type="entry name" value="RecQ_Zn_bind"/>
    <property type="match status" value="1"/>
</dbReference>
<dbReference type="EC" id="5.6.2.4" evidence="12"/>
<dbReference type="GO" id="GO:0005524">
    <property type="term" value="F:ATP binding"/>
    <property type="evidence" value="ECO:0007669"/>
    <property type="project" value="UniProtKB-KW"/>
</dbReference>
<dbReference type="SUPFAM" id="SSF47819">
    <property type="entry name" value="HRDC-like"/>
    <property type="match status" value="2"/>
</dbReference>
<evidence type="ECO:0000259" key="16">
    <source>
        <dbReference type="PROSITE" id="PS51192"/>
    </source>
</evidence>
<dbReference type="EMBL" id="JACRUP010000010">
    <property type="protein sequence ID" value="MBC5852020.1"/>
    <property type="molecule type" value="Genomic_DNA"/>
</dbReference>
<evidence type="ECO:0000256" key="2">
    <source>
        <dbReference type="ARBA" id="ARBA00001947"/>
    </source>
</evidence>
<dbReference type="Proteomes" id="UP000615796">
    <property type="component" value="Unassembled WGS sequence"/>
</dbReference>
<evidence type="ECO:0000256" key="3">
    <source>
        <dbReference type="ARBA" id="ARBA00005446"/>
    </source>
</evidence>
<evidence type="ECO:0000256" key="5">
    <source>
        <dbReference type="ARBA" id="ARBA00022741"/>
    </source>
</evidence>
<keyword evidence="19" id="KW-1185">Reference proteome</keyword>
<comment type="cofactor">
    <cofactor evidence="2">
        <name>Zn(2+)</name>
        <dbReference type="ChEBI" id="CHEBI:29105"/>
    </cofactor>
</comment>
<evidence type="ECO:0000256" key="13">
    <source>
        <dbReference type="ARBA" id="ARBA00044535"/>
    </source>
</evidence>
<comment type="caution">
    <text evidence="18">The sequence shown here is derived from an EMBL/GenBank/DDBJ whole genome shotgun (WGS) entry which is preliminary data.</text>
</comment>
<dbReference type="InterPro" id="IPR036388">
    <property type="entry name" value="WH-like_DNA-bd_sf"/>
</dbReference>
<dbReference type="NCBIfam" id="TIGR00614">
    <property type="entry name" value="recQ_fam"/>
    <property type="match status" value="1"/>
</dbReference>
<comment type="similarity">
    <text evidence="3">Belongs to the helicase family. RecQ subfamily.</text>
</comment>
<dbReference type="InterPro" id="IPR010997">
    <property type="entry name" value="HRDC-like_sf"/>
</dbReference>
<feature type="domain" description="Helicase ATP-binding" evidence="16">
    <location>
        <begin position="26"/>
        <end position="199"/>
    </location>
</feature>
<dbReference type="SMART" id="SM00956">
    <property type="entry name" value="RQC"/>
    <property type="match status" value="1"/>
</dbReference>
<dbReference type="CDD" id="cd17920">
    <property type="entry name" value="DEXHc_RecQ"/>
    <property type="match status" value="1"/>
</dbReference>
<dbReference type="InterPro" id="IPR011545">
    <property type="entry name" value="DEAD/DEAH_box_helicase_dom"/>
</dbReference>